<dbReference type="InterPro" id="IPR036322">
    <property type="entry name" value="WD40_repeat_dom_sf"/>
</dbReference>
<feature type="region of interest" description="Disordered" evidence="5">
    <location>
        <begin position="102"/>
        <end position="122"/>
    </location>
</feature>
<dbReference type="InterPro" id="IPR001680">
    <property type="entry name" value="WD40_rpt"/>
</dbReference>
<dbReference type="Pfam" id="PF04003">
    <property type="entry name" value="Utp12"/>
    <property type="match status" value="1"/>
</dbReference>
<dbReference type="EMBL" id="DF196788">
    <property type="protein sequence ID" value="GAC76632.1"/>
    <property type="molecule type" value="Genomic_DNA"/>
</dbReference>
<evidence type="ECO:0000256" key="5">
    <source>
        <dbReference type="SAM" id="MobiDB-lite"/>
    </source>
</evidence>
<feature type="region of interest" description="Disordered" evidence="5">
    <location>
        <begin position="448"/>
        <end position="472"/>
    </location>
</feature>
<dbReference type="PANTHER" id="PTHR44267">
    <property type="entry name" value="WD REPEAT-CONTAINING PROTEIN 43"/>
    <property type="match status" value="1"/>
</dbReference>
<keyword evidence="2" id="KW-0539">Nucleus</keyword>
<dbReference type="AlphaFoldDB" id="M9MI43"/>
<reference evidence="8" key="1">
    <citation type="journal article" date="2013" name="Genome Announc.">
        <title>Genome sequence of the basidiomycetous yeast Pseudozyma antarctica T-34, a producer of the glycolipid biosurfactants mannosylerythritol lipids.</title>
        <authorList>
            <person name="Morita T."/>
            <person name="Koike H."/>
            <person name="Koyama Y."/>
            <person name="Hagiwara H."/>
            <person name="Ito E."/>
            <person name="Fukuoka T."/>
            <person name="Imura T."/>
            <person name="Machida M."/>
            <person name="Kitamoto D."/>
        </authorList>
    </citation>
    <scope>NUCLEOTIDE SEQUENCE [LARGE SCALE GENOMIC DNA]</scope>
    <source>
        <strain evidence="8">T-34</strain>
    </source>
</reference>
<dbReference type="GO" id="GO:0000462">
    <property type="term" value="P:maturation of SSU-rRNA from tricistronic rRNA transcript (SSU-rRNA, 5.8S rRNA, LSU-rRNA)"/>
    <property type="evidence" value="ECO:0007669"/>
    <property type="project" value="TreeGrafter"/>
</dbReference>
<dbReference type="InterPro" id="IPR052414">
    <property type="entry name" value="U3_snoRNA-assoc_WDR"/>
</dbReference>
<evidence type="ECO:0000256" key="4">
    <source>
        <dbReference type="PROSITE-ProRule" id="PRU00221"/>
    </source>
</evidence>
<feature type="region of interest" description="Disordered" evidence="5">
    <location>
        <begin position="748"/>
        <end position="880"/>
    </location>
</feature>
<feature type="compositionally biased region" description="Polar residues" evidence="5">
    <location>
        <begin position="13"/>
        <end position="28"/>
    </location>
</feature>
<dbReference type="GO" id="GO:0032040">
    <property type="term" value="C:small-subunit processome"/>
    <property type="evidence" value="ECO:0007669"/>
    <property type="project" value="UniProtKB-ARBA"/>
</dbReference>
<protein>
    <recommendedName>
        <fullName evidence="6">Small-subunit processome Utp12 domain-containing protein</fullName>
    </recommendedName>
</protein>
<evidence type="ECO:0000313" key="7">
    <source>
        <dbReference type="EMBL" id="GAC76632.1"/>
    </source>
</evidence>
<evidence type="ECO:0000256" key="3">
    <source>
        <dbReference type="ARBA" id="ARBA00038335"/>
    </source>
</evidence>
<dbReference type="Gene3D" id="2.130.10.10">
    <property type="entry name" value="YVTN repeat-like/Quinoprotein amine dehydrogenase"/>
    <property type="match status" value="1"/>
</dbReference>
<sequence length="880" mass="93387">MAKKQAVKPSRSRPASTSELNQPLLPSSGAVTASTASCSFSPAPDHTLFAHISNQVHQQRLRIYNASASAASTSQLVTDFLLASLGGAECLSSQWVRISTSNKSTKRRKHGAENGADATPASSSSSQLLLALGLSSGQVHLLSPALAQSVAILDASAASGSSTSSAANASVVSLSFSDDKATLFACSKSGWVSAFALADVKLGDQQAPLRPFSSFRPDTKSAVQLLASRRDLVLSAHHAISLTDASQSDNAVRASFTGHASPVTHLEWLSDNSFISAAEGDRIVSAWSFDDSKTGKSVTGHAFATAALDGPVRALSVCAASTQQPRTLITIVTQTGSVRIYGLPAESKSDASPSKKKSAALPSLELLAQSEPSASATEWIDSRIVADKLRLARLIRGAKVSIDETTIMRGKDAQLQKTLQMPVTGAKQNASSSGLLVADSDEAQLTGGAASAQRYADAPMRPQGMDDDGLATGLEDAGLVATPSSRGAELEPTLAQRLKELGFSDPSSAGQEAEEDDAQMPSKKQQSLTNEASLASSLSQALHSGDTSLLTSCLNHNDPILIRNTVRKISGPLSVKLLEECVSRLNGVGGNHVSKGSMGSQKARGLMEWVRATLLNHMGYLMSLPNLVSRLSGLHATLTTRLATHERLLALNGRLELVLSQIEARAAYMSQASNNQVRVQGVKFGKKTQGDKLAQAQSEDKQRRKGKKWVEETDDSDSDADDMATDADGVLVRGENDEEGDVQDIALGAESDEDDDEDSDDEDAGPLRRRRRVKNGRASDGNTSAESDSDADDDDDEDIEDIEDVDDDEDEEEDDDEEEDEDEDEDDEELPDESDLEGDGASDMEDDDDEEEYDVEDGGRGPNGMFDLEAEEGTDEDDSD</sequence>
<evidence type="ECO:0000313" key="8">
    <source>
        <dbReference type="Proteomes" id="UP000011976"/>
    </source>
</evidence>
<dbReference type="Proteomes" id="UP000011976">
    <property type="component" value="Unassembled WGS sequence"/>
</dbReference>
<feature type="region of interest" description="Disordered" evidence="5">
    <location>
        <begin position="686"/>
        <end position="724"/>
    </location>
</feature>
<feature type="domain" description="Small-subunit processome Utp12" evidence="6">
    <location>
        <begin position="546"/>
        <end position="659"/>
    </location>
</feature>
<dbReference type="InterPro" id="IPR007148">
    <property type="entry name" value="SSU_processome_Utp12"/>
</dbReference>
<dbReference type="OrthoDB" id="30195at2759"/>
<dbReference type="PROSITE" id="PS50082">
    <property type="entry name" value="WD_REPEATS_2"/>
    <property type="match status" value="1"/>
</dbReference>
<comment type="similarity">
    <text evidence="3">Belongs to the UTP5 family.</text>
</comment>
<feature type="compositionally biased region" description="Polar residues" evidence="5">
    <location>
        <begin position="522"/>
        <end position="531"/>
    </location>
</feature>
<proteinExistence type="inferred from homology"/>
<feature type="compositionally biased region" description="Acidic residues" evidence="5">
    <location>
        <begin position="868"/>
        <end position="880"/>
    </location>
</feature>
<evidence type="ECO:0000256" key="2">
    <source>
        <dbReference type="ARBA" id="ARBA00023242"/>
    </source>
</evidence>
<gene>
    <name evidence="7" type="ORF">PANT_22d00118</name>
</gene>
<accession>M9MI43</accession>
<name>M9MI43_PSEA3</name>
<feature type="compositionally biased region" description="Acidic residues" evidence="5">
    <location>
        <begin position="712"/>
        <end position="724"/>
    </location>
</feature>
<organism evidence="7 8">
    <name type="scientific">Pseudozyma antarctica (strain T-34)</name>
    <name type="common">Yeast</name>
    <name type="synonym">Candida antarctica</name>
    <dbReference type="NCBI Taxonomy" id="1151754"/>
    <lineage>
        <taxon>Eukaryota</taxon>
        <taxon>Fungi</taxon>
        <taxon>Dikarya</taxon>
        <taxon>Basidiomycota</taxon>
        <taxon>Ustilaginomycotina</taxon>
        <taxon>Ustilaginomycetes</taxon>
        <taxon>Ustilaginales</taxon>
        <taxon>Ustilaginaceae</taxon>
        <taxon>Moesziomyces</taxon>
    </lineage>
</organism>
<feature type="region of interest" description="Disordered" evidence="5">
    <location>
        <begin position="503"/>
        <end position="535"/>
    </location>
</feature>
<evidence type="ECO:0000259" key="6">
    <source>
        <dbReference type="Pfam" id="PF04003"/>
    </source>
</evidence>
<feature type="compositionally biased region" description="Acidic residues" evidence="5">
    <location>
        <begin position="787"/>
        <end position="856"/>
    </location>
</feature>
<dbReference type="InterPro" id="IPR015943">
    <property type="entry name" value="WD40/YVTN_repeat-like_dom_sf"/>
</dbReference>
<feature type="region of interest" description="Disordered" evidence="5">
    <location>
        <begin position="1"/>
        <end position="28"/>
    </location>
</feature>
<comment type="subcellular location">
    <subcellularLocation>
        <location evidence="1">Nucleus</location>
    </subcellularLocation>
</comment>
<feature type="compositionally biased region" description="Acidic residues" evidence="5">
    <location>
        <begin position="750"/>
        <end position="764"/>
    </location>
</feature>
<evidence type="ECO:0000256" key="1">
    <source>
        <dbReference type="ARBA" id="ARBA00004123"/>
    </source>
</evidence>
<dbReference type="STRING" id="1151754.M9MI43"/>
<dbReference type="SMART" id="SM00320">
    <property type="entry name" value="WD40"/>
    <property type="match status" value="2"/>
</dbReference>
<dbReference type="PANTHER" id="PTHR44267:SF1">
    <property type="entry name" value="WD REPEAT-CONTAINING PROTEIN 43"/>
    <property type="match status" value="1"/>
</dbReference>
<feature type="repeat" description="WD" evidence="4">
    <location>
        <begin position="256"/>
        <end position="297"/>
    </location>
</feature>
<keyword evidence="4" id="KW-0853">WD repeat</keyword>
<dbReference type="SUPFAM" id="SSF50978">
    <property type="entry name" value="WD40 repeat-like"/>
    <property type="match status" value="1"/>
</dbReference>